<organism evidence="1 2">
    <name type="scientific">Candidatus Onthousia excrementipullorum</name>
    <dbReference type="NCBI Taxonomy" id="2840884"/>
    <lineage>
        <taxon>Bacteria</taxon>
        <taxon>Bacillati</taxon>
        <taxon>Bacillota</taxon>
        <taxon>Bacilli</taxon>
        <taxon>Candidatus Onthousia</taxon>
    </lineage>
</organism>
<dbReference type="Proteomes" id="UP000824232">
    <property type="component" value="Unassembled WGS sequence"/>
</dbReference>
<sequence>MEIFKRKLNKSEDLSIEEIKSQYYEKGYDDGISDGDYDARIDIAKSLLKTKLTKNEIIKITGISPHVLKDLNS</sequence>
<evidence type="ECO:0000313" key="2">
    <source>
        <dbReference type="Proteomes" id="UP000824232"/>
    </source>
</evidence>
<reference evidence="1" key="1">
    <citation type="submission" date="2020-10" db="EMBL/GenBank/DDBJ databases">
        <authorList>
            <person name="Gilroy R."/>
        </authorList>
    </citation>
    <scope>NUCLEOTIDE SEQUENCE</scope>
    <source>
        <strain evidence="1">CHK184-20233</strain>
    </source>
</reference>
<reference evidence="1" key="2">
    <citation type="journal article" date="2021" name="PeerJ">
        <title>Extensive microbial diversity within the chicken gut microbiome revealed by metagenomics and culture.</title>
        <authorList>
            <person name="Gilroy R."/>
            <person name="Ravi A."/>
            <person name="Getino M."/>
            <person name="Pursley I."/>
            <person name="Horton D.L."/>
            <person name="Alikhan N.F."/>
            <person name="Baker D."/>
            <person name="Gharbi K."/>
            <person name="Hall N."/>
            <person name="Watson M."/>
            <person name="Adriaenssens E.M."/>
            <person name="Foster-Nyarko E."/>
            <person name="Jarju S."/>
            <person name="Secka A."/>
            <person name="Antonio M."/>
            <person name="Oren A."/>
            <person name="Chaudhuri R.R."/>
            <person name="La Ragione R."/>
            <person name="Hildebrand F."/>
            <person name="Pallen M.J."/>
        </authorList>
    </citation>
    <scope>NUCLEOTIDE SEQUENCE</scope>
    <source>
        <strain evidence="1">CHK184-20233</strain>
    </source>
</reference>
<protein>
    <submittedName>
        <fullName evidence="1">Uncharacterized protein</fullName>
    </submittedName>
</protein>
<proteinExistence type="predicted"/>
<name>A0A9D1DU11_9FIRM</name>
<dbReference type="AlphaFoldDB" id="A0A9D1DU11"/>
<evidence type="ECO:0000313" key="1">
    <source>
        <dbReference type="EMBL" id="HIR59022.1"/>
    </source>
</evidence>
<gene>
    <name evidence="1" type="ORF">IAB38_03130</name>
</gene>
<accession>A0A9D1DU11</accession>
<comment type="caution">
    <text evidence="1">The sequence shown here is derived from an EMBL/GenBank/DDBJ whole genome shotgun (WGS) entry which is preliminary data.</text>
</comment>
<dbReference type="EMBL" id="DVHC01000031">
    <property type="protein sequence ID" value="HIR59022.1"/>
    <property type="molecule type" value="Genomic_DNA"/>
</dbReference>